<evidence type="ECO:0000313" key="2">
    <source>
        <dbReference type="EMBL" id="CAB4733606.1"/>
    </source>
</evidence>
<sequence length="261" mass="27419">MSDHDPFETFKATMSTDLHPLPAHEVRRRGDRLRRRNTALAVAGGTVAALVAVGVPVALTQTGGTTDGDSGLLATDGTEAVTWRTEIPADFPLTAGMPETNGHDGSPVVAREGYEPQAVGPCSGPAWDVSDAIDSLSAVYTGETQGGQDRVLSVFEDEAAARARVDALAAEAASCTTDRVEVLGYQRVVEDGADVVRFVNGYDTGEGVLHQASRVGNAVLYETTYFNGARDDTAVTSTLENAAEDRARVLDAMCVFAADPC</sequence>
<feature type="transmembrane region" description="Helical" evidence="1">
    <location>
        <begin position="37"/>
        <end position="59"/>
    </location>
</feature>
<gene>
    <name evidence="2" type="ORF">UFOPK2761_00691</name>
</gene>
<keyword evidence="1" id="KW-0472">Membrane</keyword>
<keyword evidence="1" id="KW-0812">Transmembrane</keyword>
<organism evidence="2">
    <name type="scientific">freshwater metagenome</name>
    <dbReference type="NCBI Taxonomy" id="449393"/>
    <lineage>
        <taxon>unclassified sequences</taxon>
        <taxon>metagenomes</taxon>
        <taxon>ecological metagenomes</taxon>
    </lineage>
</organism>
<accession>A0A6J6SFB2</accession>
<name>A0A6J6SFB2_9ZZZZ</name>
<dbReference type="AlphaFoldDB" id="A0A6J6SFB2"/>
<keyword evidence="1" id="KW-1133">Transmembrane helix</keyword>
<reference evidence="2" key="1">
    <citation type="submission" date="2020-05" db="EMBL/GenBank/DDBJ databases">
        <authorList>
            <person name="Chiriac C."/>
            <person name="Salcher M."/>
            <person name="Ghai R."/>
            <person name="Kavagutti S V."/>
        </authorList>
    </citation>
    <scope>NUCLEOTIDE SEQUENCE</scope>
</reference>
<evidence type="ECO:0000256" key="1">
    <source>
        <dbReference type="SAM" id="Phobius"/>
    </source>
</evidence>
<protein>
    <submittedName>
        <fullName evidence="2">Unannotated protein</fullName>
    </submittedName>
</protein>
<proteinExistence type="predicted"/>
<dbReference type="EMBL" id="CAEZYQ010000004">
    <property type="protein sequence ID" value="CAB4733606.1"/>
    <property type="molecule type" value="Genomic_DNA"/>
</dbReference>